<dbReference type="Gene3D" id="3.40.50.300">
    <property type="entry name" value="P-loop containing nucleotide triphosphate hydrolases"/>
    <property type="match status" value="1"/>
</dbReference>
<dbReference type="PANTHER" id="PTHR10039:SF14">
    <property type="entry name" value="NACHT DOMAIN-CONTAINING PROTEIN"/>
    <property type="match status" value="1"/>
</dbReference>
<evidence type="ECO:0000259" key="2">
    <source>
        <dbReference type="Pfam" id="PF24883"/>
    </source>
</evidence>
<dbReference type="Pfam" id="PF24883">
    <property type="entry name" value="NPHP3_N"/>
    <property type="match status" value="1"/>
</dbReference>
<dbReference type="InterPro" id="IPR056884">
    <property type="entry name" value="NPHP3-like_N"/>
</dbReference>
<dbReference type="AlphaFoldDB" id="A0A0C2Y7C4"/>
<proteinExistence type="predicted"/>
<dbReference type="InterPro" id="IPR027417">
    <property type="entry name" value="P-loop_NTPase"/>
</dbReference>
<dbReference type="STRING" id="686832.A0A0C2Y7C4"/>
<dbReference type="EMBL" id="KN831801">
    <property type="protein sequence ID" value="KIM36932.1"/>
    <property type="molecule type" value="Genomic_DNA"/>
</dbReference>
<dbReference type="Proteomes" id="UP000053424">
    <property type="component" value="Unassembled WGS sequence"/>
</dbReference>
<reference evidence="3 4" key="1">
    <citation type="submission" date="2014-04" db="EMBL/GenBank/DDBJ databases">
        <authorList>
            <consortium name="DOE Joint Genome Institute"/>
            <person name="Kuo A."/>
            <person name="Gay G."/>
            <person name="Dore J."/>
            <person name="Kohler A."/>
            <person name="Nagy L.G."/>
            <person name="Floudas D."/>
            <person name="Copeland A."/>
            <person name="Barry K.W."/>
            <person name="Cichocki N."/>
            <person name="Veneault-Fourrey C."/>
            <person name="LaButti K."/>
            <person name="Lindquist E.A."/>
            <person name="Lipzen A."/>
            <person name="Lundell T."/>
            <person name="Morin E."/>
            <person name="Murat C."/>
            <person name="Sun H."/>
            <person name="Tunlid A."/>
            <person name="Henrissat B."/>
            <person name="Grigoriev I.V."/>
            <person name="Hibbett D.S."/>
            <person name="Martin F."/>
            <person name="Nordberg H.P."/>
            <person name="Cantor M.N."/>
            <person name="Hua S.X."/>
        </authorList>
    </citation>
    <scope>NUCLEOTIDE SEQUENCE [LARGE SCALE GENOMIC DNA]</scope>
    <source>
        <strain evidence="4">h7</strain>
    </source>
</reference>
<organism evidence="3 4">
    <name type="scientific">Hebeloma cylindrosporum</name>
    <dbReference type="NCBI Taxonomy" id="76867"/>
    <lineage>
        <taxon>Eukaryota</taxon>
        <taxon>Fungi</taxon>
        <taxon>Dikarya</taxon>
        <taxon>Basidiomycota</taxon>
        <taxon>Agaricomycotina</taxon>
        <taxon>Agaricomycetes</taxon>
        <taxon>Agaricomycetidae</taxon>
        <taxon>Agaricales</taxon>
        <taxon>Agaricineae</taxon>
        <taxon>Hymenogastraceae</taxon>
        <taxon>Hebeloma</taxon>
    </lineage>
</organism>
<dbReference type="PANTHER" id="PTHR10039">
    <property type="entry name" value="AMELOGENIN"/>
    <property type="match status" value="1"/>
</dbReference>
<dbReference type="OrthoDB" id="3027122at2759"/>
<keyword evidence="1" id="KW-0677">Repeat</keyword>
<name>A0A0C2Y7C4_HEBCY</name>
<evidence type="ECO:0000313" key="3">
    <source>
        <dbReference type="EMBL" id="KIM36932.1"/>
    </source>
</evidence>
<evidence type="ECO:0000313" key="4">
    <source>
        <dbReference type="Proteomes" id="UP000053424"/>
    </source>
</evidence>
<dbReference type="SUPFAM" id="SSF52540">
    <property type="entry name" value="P-loop containing nucleoside triphosphate hydrolases"/>
    <property type="match status" value="1"/>
</dbReference>
<gene>
    <name evidence="3" type="ORF">M413DRAFT_31326</name>
</gene>
<dbReference type="HOGENOM" id="CLU_000288_6_10_1"/>
<sequence>MPSPNQEDDFETDPLIEDGRMRKLFILWMYGPAGSGKSAISKTIAEMCANAGLLAASFFFSRTAPGRNAKTFLKPTLAYQLSLSIPAMRDHLADSIAHDPTIFSQSLLPQITRLIIEPLNGVVSKPDNFEIHATKCIVLDGLDECLNEEAQVEILDAIARCASSCSFPLLFLVASRPEYAIREAFNGEALRLITDSLPLDDTYEASDDIRLFMTSCFENIKQTHPAKHRLHQSWPASDDLNVLITRASGQFIYASTVMKFVESRHHIPYKRLDIVLGVSPSDDSTPFAQLDAMYRHIFSRISNLQPTLELISFIILQGQTKWGTFPVTVQFSEIFFGYDQGFSDIILSELHAILFVPAPGKSNAEIHLHHQSLGDFLLDQSRSRDFWIGSGQTRATLATHWVGFSPRSTRHEYEFYIALPNILMNCSKASPTAELVTALNTWDLCAALTCGGYPIDTFALLPDFFDWLQREFREPSQRLVFDRLLNDFDRYICRMTSCSQDTRLYLQSILTEGGAFEQKGMELLLILNGYPKRASHEYDLVGQCISFDFRKMVANIFSKPGRASNYSVDGTVYAGLIRRFAEFLSEPDPQWEEREEAHENYHAVFRMRESALQLITGILPKAEIVPQLAEYLRDAVFPPTSLKEPFQRALEDYIIRCNVLLDPSTDLTHS</sequence>
<keyword evidence="4" id="KW-1185">Reference proteome</keyword>
<accession>A0A0C2Y7C4</accession>
<evidence type="ECO:0000256" key="1">
    <source>
        <dbReference type="ARBA" id="ARBA00022737"/>
    </source>
</evidence>
<reference evidence="4" key="2">
    <citation type="submission" date="2015-01" db="EMBL/GenBank/DDBJ databases">
        <title>Evolutionary Origins and Diversification of the Mycorrhizal Mutualists.</title>
        <authorList>
            <consortium name="DOE Joint Genome Institute"/>
            <consortium name="Mycorrhizal Genomics Consortium"/>
            <person name="Kohler A."/>
            <person name="Kuo A."/>
            <person name="Nagy L.G."/>
            <person name="Floudas D."/>
            <person name="Copeland A."/>
            <person name="Barry K.W."/>
            <person name="Cichocki N."/>
            <person name="Veneault-Fourrey C."/>
            <person name="LaButti K."/>
            <person name="Lindquist E.A."/>
            <person name="Lipzen A."/>
            <person name="Lundell T."/>
            <person name="Morin E."/>
            <person name="Murat C."/>
            <person name="Riley R."/>
            <person name="Ohm R."/>
            <person name="Sun H."/>
            <person name="Tunlid A."/>
            <person name="Henrissat B."/>
            <person name="Grigoriev I.V."/>
            <person name="Hibbett D.S."/>
            <person name="Martin F."/>
        </authorList>
    </citation>
    <scope>NUCLEOTIDE SEQUENCE [LARGE SCALE GENOMIC DNA]</scope>
    <source>
        <strain evidence="4">h7</strain>
    </source>
</reference>
<protein>
    <recommendedName>
        <fullName evidence="2">Nephrocystin 3-like N-terminal domain-containing protein</fullName>
    </recommendedName>
</protein>
<feature type="domain" description="Nephrocystin 3-like N-terminal" evidence="2">
    <location>
        <begin position="26"/>
        <end position="176"/>
    </location>
</feature>